<dbReference type="SUPFAM" id="SSF53383">
    <property type="entry name" value="PLP-dependent transferases"/>
    <property type="match status" value="1"/>
</dbReference>
<keyword evidence="13" id="KW-0489">Methyltransferase</keyword>
<comment type="pathway">
    <text evidence="10">Amino-acid biosynthesis; glycine biosynthesis; glycine from L-serine: step 1/1.</text>
</comment>
<dbReference type="Proteomes" id="UP000176101">
    <property type="component" value="Unassembled WGS sequence"/>
</dbReference>
<dbReference type="InterPro" id="IPR019798">
    <property type="entry name" value="Ser_HO-MeTrfase_PLP_BS"/>
</dbReference>
<evidence type="ECO:0000256" key="7">
    <source>
        <dbReference type="ARBA" id="ARBA00022679"/>
    </source>
</evidence>
<comment type="similarity">
    <text evidence="3 10">Belongs to the SHMT family.</text>
</comment>
<organism evidence="13 14">
    <name type="scientific">Streptomyces oceani</name>
    <dbReference type="NCBI Taxonomy" id="1075402"/>
    <lineage>
        <taxon>Bacteria</taxon>
        <taxon>Bacillati</taxon>
        <taxon>Actinomycetota</taxon>
        <taxon>Actinomycetes</taxon>
        <taxon>Kitasatosporales</taxon>
        <taxon>Streptomycetaceae</taxon>
        <taxon>Streptomyces</taxon>
    </lineage>
</organism>
<dbReference type="GO" id="GO:0019264">
    <property type="term" value="P:glycine biosynthetic process from serine"/>
    <property type="evidence" value="ECO:0007669"/>
    <property type="project" value="UniProtKB-UniRule"/>
</dbReference>
<reference evidence="13 14" key="1">
    <citation type="journal article" date="2016" name="Front. Microbiol.">
        <title>Comparative Genomics Analysis of Streptomyces Species Reveals Their Adaptation to the Marine Environment and Their Diversity at the Genomic Level.</title>
        <authorList>
            <person name="Tian X."/>
            <person name="Zhang Z."/>
            <person name="Yang T."/>
            <person name="Chen M."/>
            <person name="Li J."/>
            <person name="Chen F."/>
            <person name="Yang J."/>
            <person name="Li W."/>
            <person name="Zhang B."/>
            <person name="Zhang Z."/>
            <person name="Wu J."/>
            <person name="Zhang C."/>
            <person name="Long L."/>
            <person name="Xiao J."/>
        </authorList>
    </citation>
    <scope>NUCLEOTIDE SEQUENCE [LARGE SCALE GENOMIC DNA]</scope>
    <source>
        <strain evidence="13 14">SCSIO 02100</strain>
    </source>
</reference>
<feature type="binding site" evidence="10">
    <location>
        <begin position="125"/>
        <end position="127"/>
    </location>
    <ligand>
        <name>(6S)-5,6,7,8-tetrahydrofolate</name>
        <dbReference type="ChEBI" id="CHEBI:57453"/>
    </ligand>
</feature>
<keyword evidence="7 10" id="KW-0808">Transferase</keyword>
<evidence type="ECO:0000256" key="5">
    <source>
        <dbReference type="ARBA" id="ARBA00022490"/>
    </source>
</evidence>
<evidence type="ECO:0000256" key="11">
    <source>
        <dbReference type="PIRSR" id="PIRSR000412-50"/>
    </source>
</evidence>
<dbReference type="HAMAP" id="MF_00051">
    <property type="entry name" value="SHMT"/>
    <property type="match status" value="1"/>
</dbReference>
<evidence type="ECO:0000256" key="10">
    <source>
        <dbReference type="HAMAP-Rule" id="MF_00051"/>
    </source>
</evidence>
<keyword evidence="6 10" id="KW-0554">One-carbon metabolism</keyword>
<dbReference type="NCBIfam" id="NF000586">
    <property type="entry name" value="PRK00011.1"/>
    <property type="match status" value="1"/>
</dbReference>
<keyword evidence="8 10" id="KW-0663">Pyridoxal phosphate</keyword>
<accession>A0A1E7KP15</accession>
<keyword evidence="10" id="KW-0028">Amino-acid biosynthesis</keyword>
<dbReference type="OrthoDB" id="9803846at2"/>
<dbReference type="InterPro" id="IPR015422">
    <property type="entry name" value="PyrdxlP-dep_Trfase_small"/>
</dbReference>
<keyword evidence="14" id="KW-1185">Reference proteome</keyword>
<sequence>MTLLNSSLHEVDPDVAAAVDAELHRQQSTLEMIASENFAPVAALEAQGSVLTNKYAEGYPGRRYYGGCEHVDVVERIARDRIKALFGAEAANVQPHSGASANAAAMFALLSPGDTIMGLDLAHGGHLTHGMKLNFSGKLYNVVAYRVDEQTSLVDMDEVARLAREHRPRMIIAGWSAYPRQLDFAAFRQVADEVGALLMVDMAHFAGLVAAGLHPNPVPYADVVTTTTHKTLGGPRGGVILSTKEHAKKINSAVFPGQQGGPLEHVIAAKAVSFKIAASDEFQERQRRTKEGARLLAERLTQPDAVDAGVSVLSGGTDVHLVLVDLRHSQLDGQQAEDRLHEVGITVNRNAVPNDPRPPMVTSGLRIGTPALATRGFTAEDFTEVADIIAEALKPDFDETVSKGLAARVAALVAKHPLYPDLSK</sequence>
<dbReference type="InterPro" id="IPR001085">
    <property type="entry name" value="Ser_HO-MeTrfase"/>
</dbReference>
<comment type="subunit">
    <text evidence="4 10">Homodimer.</text>
</comment>
<evidence type="ECO:0000256" key="2">
    <source>
        <dbReference type="ARBA" id="ARBA00004496"/>
    </source>
</evidence>
<evidence type="ECO:0000256" key="6">
    <source>
        <dbReference type="ARBA" id="ARBA00022563"/>
    </source>
</evidence>
<dbReference type="PANTHER" id="PTHR11680:SF35">
    <property type="entry name" value="SERINE HYDROXYMETHYLTRANSFERASE 1"/>
    <property type="match status" value="1"/>
</dbReference>
<dbReference type="Pfam" id="PF00464">
    <property type="entry name" value="SHMT"/>
    <property type="match status" value="1"/>
</dbReference>
<dbReference type="GO" id="GO:0005829">
    <property type="term" value="C:cytosol"/>
    <property type="evidence" value="ECO:0007669"/>
    <property type="project" value="TreeGrafter"/>
</dbReference>
<dbReference type="InterPro" id="IPR039429">
    <property type="entry name" value="SHMT-like_dom"/>
</dbReference>
<dbReference type="EMBL" id="LJGU01000095">
    <property type="protein sequence ID" value="OEV05561.1"/>
    <property type="molecule type" value="Genomic_DNA"/>
</dbReference>
<comment type="cofactor">
    <cofactor evidence="1 10 11">
        <name>pyridoxal 5'-phosphate</name>
        <dbReference type="ChEBI" id="CHEBI:597326"/>
    </cofactor>
</comment>
<feature type="modified residue" description="N6-(pyridoxal phosphate)lysine" evidence="10 11">
    <location>
        <position position="230"/>
    </location>
</feature>
<dbReference type="EC" id="2.1.2.1" evidence="10"/>
<dbReference type="InterPro" id="IPR015424">
    <property type="entry name" value="PyrdxlP-dep_Trfase"/>
</dbReference>
<evidence type="ECO:0000259" key="12">
    <source>
        <dbReference type="Pfam" id="PF00464"/>
    </source>
</evidence>
<dbReference type="InterPro" id="IPR015421">
    <property type="entry name" value="PyrdxlP-dep_Trfase_major"/>
</dbReference>
<dbReference type="Gene3D" id="3.40.640.10">
    <property type="entry name" value="Type I PLP-dependent aspartate aminotransferase-like (Major domain)"/>
    <property type="match status" value="1"/>
</dbReference>
<dbReference type="InterPro" id="IPR049943">
    <property type="entry name" value="Ser_HO-MeTrfase-like"/>
</dbReference>
<dbReference type="PIRSF" id="PIRSF000412">
    <property type="entry name" value="SHMT"/>
    <property type="match status" value="1"/>
</dbReference>
<evidence type="ECO:0000313" key="13">
    <source>
        <dbReference type="EMBL" id="OEV05561.1"/>
    </source>
</evidence>
<dbReference type="UniPathway" id="UPA00193"/>
<dbReference type="GO" id="GO:0032259">
    <property type="term" value="P:methylation"/>
    <property type="evidence" value="ECO:0007669"/>
    <property type="project" value="UniProtKB-KW"/>
</dbReference>
<evidence type="ECO:0000256" key="1">
    <source>
        <dbReference type="ARBA" id="ARBA00001933"/>
    </source>
</evidence>
<evidence type="ECO:0000256" key="4">
    <source>
        <dbReference type="ARBA" id="ARBA00011738"/>
    </source>
</evidence>
<comment type="function">
    <text evidence="9">Catalyzes the reversible interconversion of serine and glycine with tetrahydrofolate (THF) serving as the one-carbon carrier. This reaction serves as the major source of one-carbon groups required for the biosynthesis of purines, thymidylate, methionine, and other important biomolecules. Also exhibits THF-independent aldolase activity toward beta-hydroxyamino acids, producing glycine and aldehydes, via a retro-aldol mechanism. Thus, is able to catalyze the cleavage of L-allo-threonine.</text>
</comment>
<feature type="binding site" evidence="10">
    <location>
        <position position="121"/>
    </location>
    <ligand>
        <name>(6S)-5,6,7,8-tetrahydrofolate</name>
        <dbReference type="ChEBI" id="CHEBI:57453"/>
    </ligand>
</feature>
<evidence type="ECO:0000313" key="14">
    <source>
        <dbReference type="Proteomes" id="UP000176101"/>
    </source>
</evidence>
<dbReference type="RefSeq" id="WP_070194918.1">
    <property type="nucleotide sequence ID" value="NZ_LJGU01000095.1"/>
</dbReference>
<name>A0A1E7KP15_9ACTN</name>
<dbReference type="AlphaFoldDB" id="A0A1E7KP15"/>
<comment type="catalytic activity">
    <reaction evidence="10">
        <text>(6R)-5,10-methylene-5,6,7,8-tetrahydrofolate + glycine + H2O = (6S)-5,6,7,8-tetrahydrofolate + L-serine</text>
        <dbReference type="Rhea" id="RHEA:15481"/>
        <dbReference type="ChEBI" id="CHEBI:15377"/>
        <dbReference type="ChEBI" id="CHEBI:15636"/>
        <dbReference type="ChEBI" id="CHEBI:33384"/>
        <dbReference type="ChEBI" id="CHEBI:57305"/>
        <dbReference type="ChEBI" id="CHEBI:57453"/>
        <dbReference type="EC" id="2.1.2.1"/>
    </reaction>
</comment>
<dbReference type="PATRIC" id="fig|1075402.3.peg.3900"/>
<dbReference type="CDD" id="cd00378">
    <property type="entry name" value="SHMT"/>
    <property type="match status" value="1"/>
</dbReference>
<dbReference type="GO" id="GO:0035999">
    <property type="term" value="P:tetrahydrofolate interconversion"/>
    <property type="evidence" value="ECO:0007669"/>
    <property type="project" value="UniProtKB-UniRule"/>
</dbReference>
<comment type="subcellular location">
    <subcellularLocation>
        <location evidence="2 10">Cytoplasm</location>
    </subcellularLocation>
</comment>
<protein>
    <recommendedName>
        <fullName evidence="10">Serine hydroxymethyltransferase</fullName>
        <shortName evidence="10">SHMT</shortName>
        <shortName evidence="10">Serine methylase</shortName>
        <ecNumber evidence="10">2.1.2.1</ecNumber>
    </recommendedName>
</protein>
<dbReference type="STRING" id="1075402.AN216_02550"/>
<comment type="caution">
    <text evidence="10">Lacks conserved residue(s) required for the propagation of feature annotation.</text>
</comment>
<dbReference type="GO" id="GO:0042803">
    <property type="term" value="F:protein homodimerization activity"/>
    <property type="evidence" value="ECO:0007669"/>
    <property type="project" value="UniProtKB-ARBA"/>
</dbReference>
<evidence type="ECO:0000256" key="8">
    <source>
        <dbReference type="ARBA" id="ARBA00022898"/>
    </source>
</evidence>
<dbReference type="Gene3D" id="3.90.1150.10">
    <property type="entry name" value="Aspartate Aminotransferase, domain 1"/>
    <property type="match status" value="1"/>
</dbReference>
<evidence type="ECO:0000256" key="9">
    <source>
        <dbReference type="ARBA" id="ARBA00054606"/>
    </source>
</evidence>
<dbReference type="GO" id="GO:0030170">
    <property type="term" value="F:pyridoxal phosphate binding"/>
    <property type="evidence" value="ECO:0007669"/>
    <property type="project" value="UniProtKB-UniRule"/>
</dbReference>
<dbReference type="GO" id="GO:0004372">
    <property type="term" value="F:glycine hydroxymethyltransferase activity"/>
    <property type="evidence" value="ECO:0007669"/>
    <property type="project" value="UniProtKB-UniRule"/>
</dbReference>
<dbReference type="UniPathway" id="UPA00288">
    <property type="reaction ID" value="UER01023"/>
</dbReference>
<comment type="caution">
    <text evidence="13">The sequence shown here is derived from an EMBL/GenBank/DDBJ whole genome shotgun (WGS) entry which is preliminary data.</text>
</comment>
<comment type="pathway">
    <text evidence="10">One-carbon metabolism; tetrahydrofolate interconversion.</text>
</comment>
<dbReference type="GO" id="GO:0008168">
    <property type="term" value="F:methyltransferase activity"/>
    <property type="evidence" value="ECO:0007669"/>
    <property type="project" value="UniProtKB-KW"/>
</dbReference>
<proteinExistence type="inferred from homology"/>
<evidence type="ECO:0000256" key="3">
    <source>
        <dbReference type="ARBA" id="ARBA00006376"/>
    </source>
</evidence>
<dbReference type="FunFam" id="3.40.640.10:FF:000001">
    <property type="entry name" value="Serine hydroxymethyltransferase"/>
    <property type="match status" value="1"/>
</dbReference>
<gene>
    <name evidence="10" type="primary">glyA</name>
    <name evidence="13" type="ORF">AN216_02550</name>
</gene>
<dbReference type="PANTHER" id="PTHR11680">
    <property type="entry name" value="SERINE HYDROXYMETHYLTRANSFERASE"/>
    <property type="match status" value="1"/>
</dbReference>
<dbReference type="PROSITE" id="PS00096">
    <property type="entry name" value="SHMT"/>
    <property type="match status" value="1"/>
</dbReference>
<keyword evidence="5 10" id="KW-0963">Cytoplasm</keyword>
<feature type="domain" description="Serine hydroxymethyltransferase-like" evidence="12">
    <location>
        <begin position="8"/>
        <end position="389"/>
    </location>
</feature>
<feature type="site" description="Plays an important role in substrate specificity" evidence="10">
    <location>
        <position position="229"/>
    </location>
</feature>